<evidence type="ECO:0000259" key="1">
    <source>
        <dbReference type="Pfam" id="PF22516"/>
    </source>
</evidence>
<dbReference type="InterPro" id="IPR055130">
    <property type="entry name" value="PreP_C"/>
</dbReference>
<gene>
    <name evidence="2" type="ORF">CLRAG_32840</name>
</gene>
<evidence type="ECO:0000313" key="3">
    <source>
        <dbReference type="Proteomes" id="UP000093954"/>
    </source>
</evidence>
<comment type="caution">
    <text evidence="2">The sequence shown here is derived from an EMBL/GenBank/DDBJ whole genome shotgun (WGS) entry which is preliminary data.</text>
</comment>
<proteinExistence type="predicted"/>
<dbReference type="GO" id="GO:0046872">
    <property type="term" value="F:metal ion binding"/>
    <property type="evidence" value="ECO:0007669"/>
    <property type="project" value="InterPro"/>
</dbReference>
<name>A0A1A6AKQ7_9CLOT</name>
<keyword evidence="3" id="KW-1185">Reference proteome</keyword>
<dbReference type="EMBL" id="LROS01000055">
    <property type="protein sequence ID" value="OBR90636.1"/>
    <property type="molecule type" value="Genomic_DNA"/>
</dbReference>
<organism evidence="2 3">
    <name type="scientific">Clostridium ragsdalei P11</name>
    <dbReference type="NCBI Taxonomy" id="1353534"/>
    <lineage>
        <taxon>Bacteria</taxon>
        <taxon>Bacillati</taxon>
        <taxon>Bacillota</taxon>
        <taxon>Clostridia</taxon>
        <taxon>Eubacteriales</taxon>
        <taxon>Clostridiaceae</taxon>
        <taxon>Clostridium</taxon>
    </lineage>
</organism>
<feature type="domain" description="Presequence protease mitochondrial-type C-terminal" evidence="1">
    <location>
        <begin position="2"/>
        <end position="67"/>
    </location>
</feature>
<accession>A0A1A6AKQ7</accession>
<dbReference type="Proteomes" id="UP000093954">
    <property type="component" value="Unassembled WGS sequence"/>
</dbReference>
<dbReference type="PATRIC" id="fig|1353534.3.peg.3344"/>
<dbReference type="SUPFAM" id="SSF63411">
    <property type="entry name" value="LuxS/MPP-like metallohydrolase"/>
    <property type="match status" value="1"/>
</dbReference>
<reference evidence="2 3" key="1">
    <citation type="journal article" date="2012" name="Front. Microbiol.">
        <title>Draft Genome Sequence of the Virulent Strain 01-B526 of the Fish Pathogen Aeromonas salmonicida.</title>
        <authorList>
            <person name="Charette S.J."/>
            <person name="Brochu F."/>
            <person name="Boyle B."/>
            <person name="Filion G."/>
            <person name="Tanaka K.H."/>
            <person name="Derome N."/>
        </authorList>
    </citation>
    <scope>NUCLEOTIDE SEQUENCE [LARGE SCALE GENOMIC DNA]</scope>
    <source>
        <strain evidence="2 3">P11</strain>
    </source>
</reference>
<sequence>MNKYILASLKYIDTLRDPEGKASAADDMYIIGITQEDVQKYRDEILSTTADDIRNYAPMMDGIMKQNNLCVSGNENIINSNKALFQSIKNLCNN</sequence>
<dbReference type="InterPro" id="IPR011249">
    <property type="entry name" value="Metalloenz_LuxS/M16"/>
</dbReference>
<evidence type="ECO:0000313" key="2">
    <source>
        <dbReference type="EMBL" id="OBR90636.1"/>
    </source>
</evidence>
<protein>
    <recommendedName>
        <fullName evidence="1">Presequence protease mitochondrial-type C-terminal domain-containing protein</fullName>
    </recommendedName>
</protein>
<dbReference type="Gene3D" id="3.30.830.10">
    <property type="entry name" value="Metalloenzyme, LuxS/M16 peptidase-like"/>
    <property type="match status" value="1"/>
</dbReference>
<dbReference type="AlphaFoldDB" id="A0A1A6AKQ7"/>
<dbReference type="Pfam" id="PF22516">
    <property type="entry name" value="PreP_C"/>
    <property type="match status" value="1"/>
</dbReference>